<accession>A0A9R1X1M2</accession>
<dbReference type="Gramene" id="rna-gnl|WGS:NBSK|LSAT_7X4180_mrna">
    <property type="protein sequence ID" value="cds-PLY92709.1"/>
    <property type="gene ID" value="gene-LSAT_7X4180"/>
</dbReference>
<keyword evidence="5" id="KW-1185">Reference proteome</keyword>
<reference evidence="4 5" key="1">
    <citation type="journal article" date="2017" name="Nat. Commun.">
        <title>Genome assembly with in vitro proximity ligation data and whole-genome triplication in lettuce.</title>
        <authorList>
            <person name="Reyes-Chin-Wo S."/>
            <person name="Wang Z."/>
            <person name="Yang X."/>
            <person name="Kozik A."/>
            <person name="Arikit S."/>
            <person name="Song C."/>
            <person name="Xia L."/>
            <person name="Froenicke L."/>
            <person name="Lavelle D.O."/>
            <person name="Truco M.J."/>
            <person name="Xia R."/>
            <person name="Zhu S."/>
            <person name="Xu C."/>
            <person name="Xu H."/>
            <person name="Xu X."/>
            <person name="Cox K."/>
            <person name="Korf I."/>
            <person name="Meyers B.C."/>
            <person name="Michelmore R.W."/>
        </authorList>
    </citation>
    <scope>NUCLEOTIDE SEQUENCE [LARGE SCALE GENOMIC DNA]</scope>
    <source>
        <strain evidence="5">cv. Salinas</strain>
        <tissue evidence="4">Seedlings</tissue>
    </source>
</reference>
<sequence length="203" mass="22594">MASSNSQHTHPPGSCSSAGQSTPPVGNNPPELHPHASNVNRKKRLTHGQLATRLSMPSKRRQTESSTGKEVDDQTAINTVSSPRRKEEVNLLKDVLDFYHKTQTYPDADLDNLIKFYLQWIQGRVEAYADEFEVGKKIDELNFRFFKKIGKKLNGEDVEGAMDPVDIKIFQLSNLIWGLENDHGGMEASSTKANEVGSSSLAR</sequence>
<dbReference type="EMBL" id="NBSK02000007">
    <property type="protein sequence ID" value="KAJ0194964.1"/>
    <property type="molecule type" value="Genomic_DNA"/>
</dbReference>
<gene>
    <name evidence="4" type="ORF">LSAT_V11C700344070</name>
</gene>
<evidence type="ECO:0000259" key="3">
    <source>
        <dbReference type="Pfam" id="PF04504"/>
    </source>
</evidence>
<evidence type="ECO:0000256" key="1">
    <source>
        <dbReference type="ARBA" id="ARBA00010820"/>
    </source>
</evidence>
<dbReference type="GO" id="GO:0005634">
    <property type="term" value="C:nucleus"/>
    <property type="evidence" value="ECO:0000318"/>
    <property type="project" value="GO_Central"/>
</dbReference>
<evidence type="ECO:0000256" key="2">
    <source>
        <dbReference type="SAM" id="MobiDB-lite"/>
    </source>
</evidence>
<evidence type="ECO:0000313" key="5">
    <source>
        <dbReference type="Proteomes" id="UP000235145"/>
    </source>
</evidence>
<protein>
    <recommendedName>
        <fullName evidence="3">Glabrous enhancer-binding protein-like DBD domain-containing protein</fullName>
    </recommendedName>
</protein>
<comment type="caution">
    <text evidence="4">The sequence shown here is derived from an EMBL/GenBank/DDBJ whole genome shotgun (WGS) entry which is preliminary data.</text>
</comment>
<feature type="compositionally biased region" description="Polar residues" evidence="2">
    <location>
        <begin position="1"/>
        <end position="25"/>
    </location>
</feature>
<name>A0A9R1X1M2_LACSA</name>
<dbReference type="AlphaFoldDB" id="A0A9R1X1M2"/>
<dbReference type="Proteomes" id="UP000235145">
    <property type="component" value="Unassembled WGS sequence"/>
</dbReference>
<evidence type="ECO:0000313" key="4">
    <source>
        <dbReference type="EMBL" id="KAJ0194964.1"/>
    </source>
</evidence>
<dbReference type="InterPro" id="IPR053932">
    <property type="entry name" value="GeBP-like_DBD"/>
</dbReference>
<organism evidence="4 5">
    <name type="scientific">Lactuca sativa</name>
    <name type="common">Garden lettuce</name>
    <dbReference type="NCBI Taxonomy" id="4236"/>
    <lineage>
        <taxon>Eukaryota</taxon>
        <taxon>Viridiplantae</taxon>
        <taxon>Streptophyta</taxon>
        <taxon>Embryophyta</taxon>
        <taxon>Tracheophyta</taxon>
        <taxon>Spermatophyta</taxon>
        <taxon>Magnoliopsida</taxon>
        <taxon>eudicotyledons</taxon>
        <taxon>Gunneridae</taxon>
        <taxon>Pentapetalae</taxon>
        <taxon>asterids</taxon>
        <taxon>campanulids</taxon>
        <taxon>Asterales</taxon>
        <taxon>Asteraceae</taxon>
        <taxon>Cichorioideae</taxon>
        <taxon>Cichorieae</taxon>
        <taxon>Lactucinae</taxon>
        <taxon>Lactuca</taxon>
    </lineage>
</organism>
<feature type="region of interest" description="Disordered" evidence="2">
    <location>
        <begin position="1"/>
        <end position="82"/>
    </location>
</feature>
<feature type="compositionally biased region" description="Basic and acidic residues" evidence="2">
    <location>
        <begin position="61"/>
        <end position="72"/>
    </location>
</feature>
<proteinExistence type="inferred from homology"/>
<dbReference type="Pfam" id="PF04504">
    <property type="entry name" value="GeBP-like_DBD"/>
    <property type="match status" value="1"/>
</dbReference>
<feature type="domain" description="Glabrous enhancer-binding protein-like DBD" evidence="3">
    <location>
        <begin position="86"/>
        <end position="178"/>
    </location>
</feature>
<comment type="similarity">
    <text evidence="1">Belongs to the GeBP family.</text>
</comment>